<evidence type="ECO:0000313" key="1">
    <source>
        <dbReference type="EMBL" id="KAJ9095004.1"/>
    </source>
</evidence>
<keyword evidence="2" id="KW-1185">Reference proteome</keyword>
<accession>A0ACC2V6L9</accession>
<gene>
    <name evidence="1" type="ORF">QFC21_005797</name>
</gene>
<evidence type="ECO:0000313" key="2">
    <source>
        <dbReference type="Proteomes" id="UP001227268"/>
    </source>
</evidence>
<organism evidence="1 2">
    <name type="scientific">Naganishia friedmannii</name>
    <dbReference type="NCBI Taxonomy" id="89922"/>
    <lineage>
        <taxon>Eukaryota</taxon>
        <taxon>Fungi</taxon>
        <taxon>Dikarya</taxon>
        <taxon>Basidiomycota</taxon>
        <taxon>Agaricomycotina</taxon>
        <taxon>Tremellomycetes</taxon>
        <taxon>Filobasidiales</taxon>
        <taxon>Filobasidiaceae</taxon>
        <taxon>Naganishia</taxon>
    </lineage>
</organism>
<reference evidence="1" key="1">
    <citation type="submission" date="2023-04" db="EMBL/GenBank/DDBJ databases">
        <title>Draft Genome sequencing of Naganishia species isolated from polar environments using Oxford Nanopore Technology.</title>
        <authorList>
            <person name="Leo P."/>
            <person name="Venkateswaran K."/>
        </authorList>
    </citation>
    <scope>NUCLEOTIDE SEQUENCE</scope>
    <source>
        <strain evidence="1">MNA-CCFEE 5423</strain>
    </source>
</reference>
<protein>
    <submittedName>
        <fullName evidence="1">Uncharacterized protein</fullName>
    </submittedName>
</protein>
<dbReference type="EMBL" id="JASBWT010000023">
    <property type="protein sequence ID" value="KAJ9095004.1"/>
    <property type="molecule type" value="Genomic_DNA"/>
</dbReference>
<name>A0ACC2V6L9_9TREE</name>
<proteinExistence type="predicted"/>
<sequence length="426" mass="44694">MSDTTSQPKASSSKPAQQPKTSAKDKSAAASTAGAESKGKSAKDLKKEKRAAAVAARAGDADTGPNQGGEPSAAGHKDKGAREGKASGSSTKQTGKSTSSTTAAGAIAAGNTTANLRLQTQNQLFSHLPTYKLPDSAEALMSGKIHPIIIRYGILIASGQIRGVNARTIGLMAAFKEVVKGFTCPPEELHRLLPAHLSPMIAFLDQCRPKGVGGGNAIRHLKSEINRIGTDKRITEEAEQKDQIINAIDEFVRDRIELADEVICTIAVEKIKPGDTIVTFARSSLVERVLLEAWARMQEGDVNNKFHVVVVDSRPLSEAALLSDGALYSRAGTAVLAMLAKESKIPVVACCETYKFGDKIVLDAVTGNELGDGSMIAVGKDVNLSPVHLLYDLTPPNLVTAVCTEVGLIPPSSVPTVITKGDAAGL</sequence>
<dbReference type="Proteomes" id="UP001227268">
    <property type="component" value="Unassembled WGS sequence"/>
</dbReference>
<comment type="caution">
    <text evidence="1">The sequence shown here is derived from an EMBL/GenBank/DDBJ whole genome shotgun (WGS) entry which is preliminary data.</text>
</comment>